<organism evidence="1">
    <name type="scientific">Arundo donax</name>
    <name type="common">Giant reed</name>
    <name type="synonym">Donax arundinaceus</name>
    <dbReference type="NCBI Taxonomy" id="35708"/>
    <lineage>
        <taxon>Eukaryota</taxon>
        <taxon>Viridiplantae</taxon>
        <taxon>Streptophyta</taxon>
        <taxon>Embryophyta</taxon>
        <taxon>Tracheophyta</taxon>
        <taxon>Spermatophyta</taxon>
        <taxon>Magnoliopsida</taxon>
        <taxon>Liliopsida</taxon>
        <taxon>Poales</taxon>
        <taxon>Poaceae</taxon>
        <taxon>PACMAD clade</taxon>
        <taxon>Arundinoideae</taxon>
        <taxon>Arundineae</taxon>
        <taxon>Arundo</taxon>
    </lineage>
</organism>
<protein>
    <submittedName>
        <fullName evidence="1">Uncharacterized protein</fullName>
    </submittedName>
</protein>
<accession>A0A0A9BEZ9</accession>
<dbReference type="AlphaFoldDB" id="A0A0A9BEZ9"/>
<dbReference type="EMBL" id="GBRH01240018">
    <property type="protein sequence ID" value="JAD57877.1"/>
    <property type="molecule type" value="Transcribed_RNA"/>
</dbReference>
<sequence>MNKALLQICWQMKITQPEGCKDSILNIPRFTISNCLPTTYFFFVADNTAKGFQS</sequence>
<reference evidence="1" key="1">
    <citation type="submission" date="2014-09" db="EMBL/GenBank/DDBJ databases">
        <authorList>
            <person name="Magalhaes I.L.F."/>
            <person name="Oliveira U."/>
            <person name="Santos F.R."/>
            <person name="Vidigal T.H.D.A."/>
            <person name="Brescovit A.D."/>
            <person name="Santos A.J."/>
        </authorList>
    </citation>
    <scope>NUCLEOTIDE SEQUENCE</scope>
    <source>
        <tissue evidence="1">Shoot tissue taken approximately 20 cm above the soil surface</tissue>
    </source>
</reference>
<evidence type="ECO:0000313" key="1">
    <source>
        <dbReference type="EMBL" id="JAD57877.1"/>
    </source>
</evidence>
<reference evidence="1" key="2">
    <citation type="journal article" date="2015" name="Data Brief">
        <title>Shoot transcriptome of the giant reed, Arundo donax.</title>
        <authorList>
            <person name="Barrero R.A."/>
            <person name="Guerrero F.D."/>
            <person name="Moolhuijzen P."/>
            <person name="Goolsby J.A."/>
            <person name="Tidwell J."/>
            <person name="Bellgard S.E."/>
            <person name="Bellgard M.I."/>
        </authorList>
    </citation>
    <scope>NUCLEOTIDE SEQUENCE</scope>
    <source>
        <tissue evidence="1">Shoot tissue taken approximately 20 cm above the soil surface</tissue>
    </source>
</reference>
<name>A0A0A9BEZ9_ARUDO</name>
<proteinExistence type="predicted"/>